<evidence type="ECO:0000313" key="5">
    <source>
        <dbReference type="EMBL" id="MYL51452.1"/>
    </source>
</evidence>
<dbReference type="GO" id="GO:0003700">
    <property type="term" value="F:DNA-binding transcription factor activity"/>
    <property type="evidence" value="ECO:0007669"/>
    <property type="project" value="InterPro"/>
</dbReference>
<organism evidence="5 6">
    <name type="scientific">Halobacillus litoralis</name>
    <dbReference type="NCBI Taxonomy" id="45668"/>
    <lineage>
        <taxon>Bacteria</taxon>
        <taxon>Bacillati</taxon>
        <taxon>Bacillota</taxon>
        <taxon>Bacilli</taxon>
        <taxon>Bacillales</taxon>
        <taxon>Bacillaceae</taxon>
        <taxon>Halobacillus</taxon>
    </lineage>
</organism>
<feature type="domain" description="HTH deoR-type" evidence="4">
    <location>
        <begin position="2"/>
        <end position="49"/>
    </location>
</feature>
<gene>
    <name evidence="5" type="ORF">GLV98_18415</name>
</gene>
<evidence type="ECO:0000256" key="2">
    <source>
        <dbReference type="ARBA" id="ARBA00023125"/>
    </source>
</evidence>
<sequence length="49" mass="5451">MRAERLIKILLLLQHGEVVSAREISKELEVSERTIHRDMGALSAAGIPI</sequence>
<dbReference type="InterPro" id="IPR036390">
    <property type="entry name" value="WH_DNA-bd_sf"/>
</dbReference>
<dbReference type="Gene3D" id="1.10.10.10">
    <property type="entry name" value="Winged helix-like DNA-binding domain superfamily/Winged helix DNA-binding domain"/>
    <property type="match status" value="1"/>
</dbReference>
<dbReference type="InterPro" id="IPR036388">
    <property type="entry name" value="WH-like_DNA-bd_sf"/>
</dbReference>
<proteinExistence type="predicted"/>
<accession>A0A845E8W2</accession>
<dbReference type="AlphaFoldDB" id="A0A845E8W2"/>
<dbReference type="InterPro" id="IPR018356">
    <property type="entry name" value="Tscrpt_reg_HTH_DeoR_CS"/>
</dbReference>
<evidence type="ECO:0000259" key="4">
    <source>
        <dbReference type="PROSITE" id="PS51000"/>
    </source>
</evidence>
<keyword evidence="2" id="KW-0238">DNA-binding</keyword>
<dbReference type="PROSITE" id="PS00894">
    <property type="entry name" value="HTH_DEOR_1"/>
    <property type="match status" value="1"/>
</dbReference>
<dbReference type="Pfam" id="PF08279">
    <property type="entry name" value="HTH_11"/>
    <property type="match status" value="1"/>
</dbReference>
<dbReference type="SUPFAM" id="SSF46785">
    <property type="entry name" value="Winged helix' DNA-binding domain"/>
    <property type="match status" value="1"/>
</dbReference>
<dbReference type="EMBL" id="WMEZ01000011">
    <property type="protein sequence ID" value="MYL51452.1"/>
    <property type="molecule type" value="Genomic_DNA"/>
</dbReference>
<keyword evidence="3" id="KW-0804">Transcription</keyword>
<dbReference type="PROSITE" id="PS51000">
    <property type="entry name" value="HTH_DEOR_2"/>
    <property type="match status" value="1"/>
</dbReference>
<dbReference type="GO" id="GO:0003677">
    <property type="term" value="F:DNA binding"/>
    <property type="evidence" value="ECO:0007669"/>
    <property type="project" value="UniProtKB-KW"/>
</dbReference>
<dbReference type="InterPro" id="IPR013196">
    <property type="entry name" value="HTH_11"/>
</dbReference>
<comment type="caution">
    <text evidence="5">The sequence shown here is derived from an EMBL/GenBank/DDBJ whole genome shotgun (WGS) entry which is preliminary data.</text>
</comment>
<reference evidence="5 6" key="1">
    <citation type="submission" date="2019-11" db="EMBL/GenBank/DDBJ databases">
        <title>Genome sequences of 17 halophilic strains isolated from different environments.</title>
        <authorList>
            <person name="Furrow R.E."/>
        </authorList>
    </citation>
    <scope>NUCLEOTIDE SEQUENCE [LARGE SCALE GENOMIC DNA]</scope>
    <source>
        <strain evidence="5 6">22505_10_Sand</strain>
    </source>
</reference>
<dbReference type="Proteomes" id="UP000447393">
    <property type="component" value="Unassembled WGS sequence"/>
</dbReference>
<keyword evidence="1" id="KW-0805">Transcription regulation</keyword>
<evidence type="ECO:0000256" key="3">
    <source>
        <dbReference type="ARBA" id="ARBA00023163"/>
    </source>
</evidence>
<protein>
    <submittedName>
        <fullName evidence="5">HTH domain-containing protein</fullName>
    </submittedName>
</protein>
<name>A0A845E8W2_9BACI</name>
<dbReference type="InterPro" id="IPR001034">
    <property type="entry name" value="DeoR_HTH"/>
</dbReference>
<dbReference type="OrthoDB" id="9815009at2"/>
<evidence type="ECO:0000313" key="6">
    <source>
        <dbReference type="Proteomes" id="UP000447393"/>
    </source>
</evidence>
<dbReference type="RefSeq" id="WP_160917494.1">
    <property type="nucleotide sequence ID" value="NZ_WMEZ01000011.1"/>
</dbReference>
<evidence type="ECO:0000256" key="1">
    <source>
        <dbReference type="ARBA" id="ARBA00023015"/>
    </source>
</evidence>